<dbReference type="PROSITE" id="PS51819">
    <property type="entry name" value="VOC"/>
    <property type="match status" value="1"/>
</dbReference>
<dbReference type="AlphaFoldDB" id="A0A6C0P5Q1"/>
<dbReference type="Proteomes" id="UP000479114">
    <property type="component" value="Chromosome"/>
</dbReference>
<dbReference type="SUPFAM" id="SSF54593">
    <property type="entry name" value="Glyoxalase/Bleomycin resistance protein/Dihydroxybiphenyl dioxygenase"/>
    <property type="match status" value="1"/>
</dbReference>
<organism evidence="2 3">
    <name type="scientific">Paenibacillus rhizovicinus</name>
    <dbReference type="NCBI Taxonomy" id="2704463"/>
    <lineage>
        <taxon>Bacteria</taxon>
        <taxon>Bacillati</taxon>
        <taxon>Bacillota</taxon>
        <taxon>Bacilli</taxon>
        <taxon>Bacillales</taxon>
        <taxon>Paenibacillaceae</taxon>
        <taxon>Paenibacillus</taxon>
    </lineage>
</organism>
<dbReference type="InterPro" id="IPR004360">
    <property type="entry name" value="Glyas_Fos-R_dOase_dom"/>
</dbReference>
<dbReference type="Pfam" id="PF00903">
    <property type="entry name" value="Glyoxalase"/>
    <property type="match status" value="1"/>
</dbReference>
<proteinExistence type="predicted"/>
<sequence>MSMVKEINCIYIPTTDTKESAQWYVHNLGLELMRPVHENQAQLRIPSGQAIFLIRTPEQTNLNYIQIGGTEQCALTLEVNDFQGLYSQMKNNGAKVSEIEDNEGCGLNFYVYDPDGNKLDIWGGWPK</sequence>
<dbReference type="InterPro" id="IPR037523">
    <property type="entry name" value="VOC_core"/>
</dbReference>
<gene>
    <name evidence="2" type="ORF">GZH47_24705</name>
</gene>
<dbReference type="Gene3D" id="3.10.180.10">
    <property type="entry name" value="2,3-Dihydroxybiphenyl 1,2-Dioxygenase, domain 1"/>
    <property type="match status" value="1"/>
</dbReference>
<dbReference type="InterPro" id="IPR029068">
    <property type="entry name" value="Glyas_Bleomycin-R_OHBP_Dase"/>
</dbReference>
<feature type="domain" description="VOC" evidence="1">
    <location>
        <begin position="6"/>
        <end position="124"/>
    </location>
</feature>
<protein>
    <submittedName>
        <fullName evidence="2">VOC family protein</fullName>
    </submittedName>
</protein>
<name>A0A6C0P5Q1_9BACL</name>
<dbReference type="CDD" id="cd06587">
    <property type="entry name" value="VOC"/>
    <property type="match status" value="1"/>
</dbReference>
<keyword evidence="3" id="KW-1185">Reference proteome</keyword>
<evidence type="ECO:0000313" key="2">
    <source>
        <dbReference type="EMBL" id="QHW33681.1"/>
    </source>
</evidence>
<dbReference type="RefSeq" id="WP_162643679.1">
    <property type="nucleotide sequence ID" value="NZ_CP048286.1"/>
</dbReference>
<evidence type="ECO:0000313" key="3">
    <source>
        <dbReference type="Proteomes" id="UP000479114"/>
    </source>
</evidence>
<accession>A0A6C0P5Q1</accession>
<reference evidence="2 3" key="1">
    <citation type="submission" date="2020-02" db="EMBL/GenBank/DDBJ databases">
        <title>Paenibacillus sp. nov., isolated from rhizosphere soil of tomato.</title>
        <authorList>
            <person name="Weon H.-Y."/>
            <person name="Lee S.A."/>
        </authorList>
    </citation>
    <scope>NUCLEOTIDE SEQUENCE [LARGE SCALE GENOMIC DNA]</scope>
    <source>
        <strain evidence="2 3">14171R-81</strain>
    </source>
</reference>
<dbReference type="EMBL" id="CP048286">
    <property type="protein sequence ID" value="QHW33681.1"/>
    <property type="molecule type" value="Genomic_DNA"/>
</dbReference>
<dbReference type="KEGG" id="prz:GZH47_24705"/>
<evidence type="ECO:0000259" key="1">
    <source>
        <dbReference type="PROSITE" id="PS51819"/>
    </source>
</evidence>